<name>A0A8D8LAJ1_CULPI</name>
<dbReference type="EMBL" id="HBUE01242327">
    <property type="protein sequence ID" value="CAG6550090.1"/>
    <property type="molecule type" value="Transcribed_RNA"/>
</dbReference>
<reference evidence="1" key="1">
    <citation type="submission" date="2021-05" db="EMBL/GenBank/DDBJ databases">
        <authorList>
            <person name="Alioto T."/>
            <person name="Alioto T."/>
            <person name="Gomez Garrido J."/>
        </authorList>
    </citation>
    <scope>NUCLEOTIDE SEQUENCE</scope>
</reference>
<accession>A0A8D8LAJ1</accession>
<sequence>MLPCLDPFIALELLQLHVLRTLEDVLVGAAAGLDLVRNRGKIVRILEQSHVHMTDLDGRQRKLAALLFQTFRLLLLKNPLLFKLLGELHNLAPQQAVLLLNRTILTLLHTHLRPQVSNLHQLPLAFLPLTSFPVTLRLAQLIPLTSNVLQLPCLLLRSGLGRTQHRLALGLTDVPGDFLVPVQLAPQLADVQPLLVAVLLLQVEAPALFLGRAERLLDASVDHPLHLDLHLVDLVAQLLGRVGPLQLVPVG</sequence>
<protein>
    <submittedName>
        <fullName evidence="1">(northern house mosquito) hypothetical protein</fullName>
    </submittedName>
</protein>
<proteinExistence type="predicted"/>
<dbReference type="EMBL" id="HBUE01349388">
    <property type="protein sequence ID" value="CAG6602372.1"/>
    <property type="molecule type" value="Transcribed_RNA"/>
</dbReference>
<dbReference type="AlphaFoldDB" id="A0A8D8LAJ1"/>
<organism evidence="1">
    <name type="scientific">Culex pipiens</name>
    <name type="common">House mosquito</name>
    <dbReference type="NCBI Taxonomy" id="7175"/>
    <lineage>
        <taxon>Eukaryota</taxon>
        <taxon>Metazoa</taxon>
        <taxon>Ecdysozoa</taxon>
        <taxon>Arthropoda</taxon>
        <taxon>Hexapoda</taxon>
        <taxon>Insecta</taxon>
        <taxon>Pterygota</taxon>
        <taxon>Neoptera</taxon>
        <taxon>Endopterygota</taxon>
        <taxon>Diptera</taxon>
        <taxon>Nematocera</taxon>
        <taxon>Culicoidea</taxon>
        <taxon>Culicidae</taxon>
        <taxon>Culicinae</taxon>
        <taxon>Culicini</taxon>
        <taxon>Culex</taxon>
        <taxon>Culex</taxon>
    </lineage>
</organism>
<dbReference type="EMBL" id="HBUE01349386">
    <property type="protein sequence ID" value="CAG6602369.1"/>
    <property type="molecule type" value="Transcribed_RNA"/>
</dbReference>
<evidence type="ECO:0000313" key="1">
    <source>
        <dbReference type="EMBL" id="CAG6602372.1"/>
    </source>
</evidence>
<dbReference type="EMBL" id="HBUE01242325">
    <property type="protein sequence ID" value="CAG6550087.1"/>
    <property type="molecule type" value="Transcribed_RNA"/>
</dbReference>